<dbReference type="STRING" id="56484.A0A1Y2FGG4"/>
<dbReference type="PRINTS" id="PR00619">
    <property type="entry name" value="GATAZNFINGER"/>
</dbReference>
<feature type="compositionally biased region" description="Polar residues" evidence="9">
    <location>
        <begin position="459"/>
        <end position="474"/>
    </location>
</feature>
<evidence type="ECO:0000256" key="7">
    <source>
        <dbReference type="ARBA" id="ARBA00023242"/>
    </source>
</evidence>
<proteinExistence type="predicted"/>
<evidence type="ECO:0000256" key="4">
    <source>
        <dbReference type="ARBA" id="ARBA00022833"/>
    </source>
</evidence>
<name>A0A1Y2FGG4_PROLT</name>
<evidence type="ECO:0000256" key="3">
    <source>
        <dbReference type="ARBA" id="ARBA00022771"/>
    </source>
</evidence>
<dbReference type="OrthoDB" id="515401at2759"/>
<feature type="compositionally biased region" description="Polar residues" evidence="9">
    <location>
        <begin position="269"/>
        <end position="284"/>
    </location>
</feature>
<dbReference type="PROSITE" id="PS00344">
    <property type="entry name" value="GATA_ZN_FINGER_1"/>
    <property type="match status" value="1"/>
</dbReference>
<feature type="compositionally biased region" description="Polar residues" evidence="9">
    <location>
        <begin position="167"/>
        <end position="178"/>
    </location>
</feature>
<feature type="region of interest" description="Disordered" evidence="9">
    <location>
        <begin position="256"/>
        <end position="300"/>
    </location>
</feature>
<dbReference type="GO" id="GO:0000981">
    <property type="term" value="F:DNA-binding transcription factor activity, RNA polymerase II-specific"/>
    <property type="evidence" value="ECO:0007669"/>
    <property type="project" value="TreeGrafter"/>
</dbReference>
<comment type="caution">
    <text evidence="11">The sequence shown here is derived from an EMBL/GenBank/DDBJ whole genome shotgun (WGS) entry which is preliminary data.</text>
</comment>
<dbReference type="SUPFAM" id="SSF57716">
    <property type="entry name" value="Glucocorticoid receptor-like (DNA-binding domain)"/>
    <property type="match status" value="2"/>
</dbReference>
<dbReference type="InterPro" id="IPR039355">
    <property type="entry name" value="Transcription_factor_GATA"/>
</dbReference>
<evidence type="ECO:0000256" key="8">
    <source>
        <dbReference type="PROSITE-ProRule" id="PRU00094"/>
    </source>
</evidence>
<dbReference type="InterPro" id="IPR013088">
    <property type="entry name" value="Znf_NHR/GATA"/>
</dbReference>
<keyword evidence="2" id="KW-0479">Metal-binding</keyword>
<reference evidence="11 12" key="1">
    <citation type="submission" date="2016-07" db="EMBL/GenBank/DDBJ databases">
        <title>Pervasive Adenine N6-methylation of Active Genes in Fungi.</title>
        <authorList>
            <consortium name="DOE Joint Genome Institute"/>
            <person name="Mondo S.J."/>
            <person name="Dannebaum R.O."/>
            <person name="Kuo R.C."/>
            <person name="Labutti K."/>
            <person name="Haridas S."/>
            <person name="Kuo A."/>
            <person name="Salamov A."/>
            <person name="Ahrendt S.R."/>
            <person name="Lipzen A."/>
            <person name="Sullivan W."/>
            <person name="Andreopoulos W.B."/>
            <person name="Clum A."/>
            <person name="Lindquist E."/>
            <person name="Daum C."/>
            <person name="Ramamoorthy G.K."/>
            <person name="Gryganskyi A."/>
            <person name="Culley D."/>
            <person name="Magnuson J.K."/>
            <person name="James T.Y."/>
            <person name="O'Malley M.A."/>
            <person name="Stajich J.E."/>
            <person name="Spatafora J.W."/>
            <person name="Visel A."/>
            <person name="Grigoriev I.V."/>
        </authorList>
    </citation>
    <scope>NUCLEOTIDE SEQUENCE [LARGE SCALE GENOMIC DNA]</scope>
    <source>
        <strain evidence="11 12">12-1054</strain>
    </source>
</reference>
<evidence type="ECO:0000256" key="2">
    <source>
        <dbReference type="ARBA" id="ARBA00022723"/>
    </source>
</evidence>
<dbReference type="CDD" id="cd00202">
    <property type="entry name" value="ZnF_GATA"/>
    <property type="match status" value="2"/>
</dbReference>
<evidence type="ECO:0000256" key="5">
    <source>
        <dbReference type="ARBA" id="ARBA00023015"/>
    </source>
</evidence>
<sequence length="474" mass="52147">MSHALLAEETEAQGKSQHDSHPLIKYPTKKLKRRCIAPSPLIHTTLPGQASSSTYKQTPDTLHPSCLLESKNPGYFQQPKFKKWHSSTEQAQDTSGMMLIDPESAIDYTQIFARPTGASALQRIGSADLGYVDEKTTYMDTPMTEASWFTAPQDYDFDAKDGHFSGSEASSLQSSPDALQQPLPFESLELEAPALRGPGFDVDTMFDWDQADALLVDGQLPTMSTLAFERAMADQFSLAGSTIYATSLQATSMQHQLRQQREQADVPPQTLSPAQSTLSYSRESSIADAEEPVYEEPGQKLKKTRVSSDEEPLTQCHNCGVTKTPLWRRTPCKRHSLCNACGLYLKQYNHDRPLNRVQRQLTTKIEEGTTPTVCTNCSGTQTSLWRKDENGAIVCNACGLYSKLHGKARPVGMRKEKVSRRKRFRNLPPSPTTEAAAAAAAAVVAASLRFVQEKEDSASPHSTVSTSTQLPVAA</sequence>
<dbReference type="Gene3D" id="3.30.50.10">
    <property type="entry name" value="Erythroid Transcription Factor GATA-1, subunit A"/>
    <property type="match status" value="2"/>
</dbReference>
<dbReference type="GO" id="GO:0008270">
    <property type="term" value="F:zinc ion binding"/>
    <property type="evidence" value="ECO:0007669"/>
    <property type="project" value="UniProtKB-KW"/>
</dbReference>
<organism evidence="11 12">
    <name type="scientific">Protomyces lactucae-debilis</name>
    <dbReference type="NCBI Taxonomy" id="2754530"/>
    <lineage>
        <taxon>Eukaryota</taxon>
        <taxon>Fungi</taxon>
        <taxon>Dikarya</taxon>
        <taxon>Ascomycota</taxon>
        <taxon>Taphrinomycotina</taxon>
        <taxon>Taphrinomycetes</taxon>
        <taxon>Taphrinales</taxon>
        <taxon>Protomycetaceae</taxon>
        <taxon>Protomyces</taxon>
    </lineage>
</organism>
<keyword evidence="7" id="KW-0539">Nucleus</keyword>
<evidence type="ECO:0000313" key="12">
    <source>
        <dbReference type="Proteomes" id="UP000193685"/>
    </source>
</evidence>
<evidence type="ECO:0000256" key="1">
    <source>
        <dbReference type="ARBA" id="ARBA00004123"/>
    </source>
</evidence>
<dbReference type="SMART" id="SM00401">
    <property type="entry name" value="ZnF_GATA"/>
    <property type="match status" value="2"/>
</dbReference>
<feature type="region of interest" description="Disordered" evidence="9">
    <location>
        <begin position="452"/>
        <end position="474"/>
    </location>
</feature>
<dbReference type="RefSeq" id="XP_040725049.1">
    <property type="nucleotide sequence ID" value="XM_040870532.1"/>
</dbReference>
<accession>A0A1Y2FGG4</accession>
<dbReference type="GO" id="GO:0000978">
    <property type="term" value="F:RNA polymerase II cis-regulatory region sequence-specific DNA binding"/>
    <property type="evidence" value="ECO:0007669"/>
    <property type="project" value="TreeGrafter"/>
</dbReference>
<keyword evidence="6" id="KW-0804">Transcription</keyword>
<keyword evidence="5" id="KW-0805">Transcription regulation</keyword>
<dbReference type="EMBL" id="MCFI01000010">
    <property type="protein sequence ID" value="ORY81915.1"/>
    <property type="molecule type" value="Genomic_DNA"/>
</dbReference>
<gene>
    <name evidence="11" type="ORF">BCR37DRAFT_387412</name>
</gene>
<dbReference type="GO" id="GO:0045944">
    <property type="term" value="P:positive regulation of transcription by RNA polymerase II"/>
    <property type="evidence" value="ECO:0007669"/>
    <property type="project" value="TreeGrafter"/>
</dbReference>
<feature type="domain" description="GATA-type" evidence="10">
    <location>
        <begin position="368"/>
        <end position="421"/>
    </location>
</feature>
<dbReference type="PANTHER" id="PTHR10071">
    <property type="entry name" value="TRANSCRIPTION FACTOR GATA FAMILY MEMBER"/>
    <property type="match status" value="1"/>
</dbReference>
<evidence type="ECO:0000259" key="10">
    <source>
        <dbReference type="PROSITE" id="PS50114"/>
    </source>
</evidence>
<dbReference type="PANTHER" id="PTHR10071:SF335">
    <property type="entry name" value="IRON-SENSING TRANSCRIPTIONAL REPRESSOR-RELATED"/>
    <property type="match status" value="1"/>
</dbReference>
<dbReference type="AlphaFoldDB" id="A0A1Y2FGG4"/>
<keyword evidence="4" id="KW-0862">Zinc</keyword>
<dbReference type="InterPro" id="IPR000679">
    <property type="entry name" value="Znf_GATA"/>
</dbReference>
<keyword evidence="3 8" id="KW-0863">Zinc-finger</keyword>
<dbReference type="GO" id="GO:0005634">
    <property type="term" value="C:nucleus"/>
    <property type="evidence" value="ECO:0007669"/>
    <property type="project" value="UniProtKB-SubCell"/>
</dbReference>
<comment type="subcellular location">
    <subcellularLocation>
        <location evidence="1">Nucleus</location>
    </subcellularLocation>
</comment>
<evidence type="ECO:0000256" key="9">
    <source>
        <dbReference type="SAM" id="MobiDB-lite"/>
    </source>
</evidence>
<feature type="region of interest" description="Disordered" evidence="9">
    <location>
        <begin position="160"/>
        <end position="179"/>
    </location>
</feature>
<dbReference type="Pfam" id="PF00320">
    <property type="entry name" value="GATA"/>
    <property type="match status" value="2"/>
</dbReference>
<evidence type="ECO:0000256" key="6">
    <source>
        <dbReference type="ARBA" id="ARBA00023163"/>
    </source>
</evidence>
<feature type="domain" description="GATA-type" evidence="10">
    <location>
        <begin position="310"/>
        <end position="364"/>
    </location>
</feature>
<dbReference type="PROSITE" id="PS50114">
    <property type="entry name" value="GATA_ZN_FINGER_2"/>
    <property type="match status" value="2"/>
</dbReference>
<feature type="region of interest" description="Disordered" evidence="9">
    <location>
        <begin position="1"/>
        <end position="24"/>
    </location>
</feature>
<keyword evidence="12" id="KW-1185">Reference proteome</keyword>
<dbReference type="GO" id="GO:0000122">
    <property type="term" value="P:negative regulation of transcription by RNA polymerase II"/>
    <property type="evidence" value="ECO:0007669"/>
    <property type="project" value="TreeGrafter"/>
</dbReference>
<dbReference type="GeneID" id="63787131"/>
<dbReference type="Proteomes" id="UP000193685">
    <property type="component" value="Unassembled WGS sequence"/>
</dbReference>
<protein>
    <recommendedName>
        <fullName evidence="10">GATA-type domain-containing protein</fullName>
    </recommendedName>
</protein>
<evidence type="ECO:0000313" key="11">
    <source>
        <dbReference type="EMBL" id="ORY81915.1"/>
    </source>
</evidence>